<dbReference type="AlphaFoldDB" id="A0A918U859"/>
<dbReference type="InterPro" id="IPR006260">
    <property type="entry name" value="TonB/TolA_C"/>
</dbReference>
<feature type="compositionally biased region" description="Low complexity" evidence="10">
    <location>
        <begin position="57"/>
        <end position="84"/>
    </location>
</feature>
<reference evidence="12" key="2">
    <citation type="submission" date="2020-09" db="EMBL/GenBank/DDBJ databases">
        <authorList>
            <person name="Sun Q."/>
            <person name="Kim S."/>
        </authorList>
    </citation>
    <scope>NUCLEOTIDE SEQUENCE</scope>
    <source>
        <strain evidence="12">KCTC 32182</strain>
    </source>
</reference>
<evidence type="ECO:0000256" key="7">
    <source>
        <dbReference type="ARBA" id="ARBA00022927"/>
    </source>
</evidence>
<dbReference type="RefSeq" id="WP_189531686.1">
    <property type="nucleotide sequence ID" value="NZ_BMYX01000003.1"/>
</dbReference>
<dbReference type="PANTHER" id="PTHR33446:SF2">
    <property type="entry name" value="PROTEIN TONB"/>
    <property type="match status" value="1"/>
</dbReference>
<dbReference type="InterPro" id="IPR051045">
    <property type="entry name" value="TonB-dependent_transducer"/>
</dbReference>
<keyword evidence="5" id="KW-0997">Cell inner membrane</keyword>
<feature type="domain" description="TonB C-terminal" evidence="11">
    <location>
        <begin position="142"/>
        <end position="232"/>
    </location>
</feature>
<dbReference type="EMBL" id="BMYX01000003">
    <property type="protein sequence ID" value="GGY08539.1"/>
    <property type="molecule type" value="Genomic_DNA"/>
</dbReference>
<comment type="caution">
    <text evidence="12">The sequence shown here is derived from an EMBL/GenBank/DDBJ whole genome shotgun (WGS) entry which is preliminary data.</text>
</comment>
<evidence type="ECO:0000256" key="9">
    <source>
        <dbReference type="ARBA" id="ARBA00023136"/>
    </source>
</evidence>
<feature type="region of interest" description="Disordered" evidence="10">
    <location>
        <begin position="55"/>
        <end position="122"/>
    </location>
</feature>
<evidence type="ECO:0000313" key="13">
    <source>
        <dbReference type="Proteomes" id="UP000645257"/>
    </source>
</evidence>
<dbReference type="SUPFAM" id="SSF74653">
    <property type="entry name" value="TolA/TonB C-terminal domain"/>
    <property type="match status" value="1"/>
</dbReference>
<dbReference type="NCBIfam" id="TIGR01352">
    <property type="entry name" value="tonB_Cterm"/>
    <property type="match status" value="1"/>
</dbReference>
<dbReference type="GO" id="GO:0055085">
    <property type="term" value="P:transmembrane transport"/>
    <property type="evidence" value="ECO:0007669"/>
    <property type="project" value="InterPro"/>
</dbReference>
<protein>
    <recommendedName>
        <fullName evidence="11">TonB C-terminal domain-containing protein</fullName>
    </recommendedName>
</protein>
<evidence type="ECO:0000259" key="11">
    <source>
        <dbReference type="PROSITE" id="PS52015"/>
    </source>
</evidence>
<evidence type="ECO:0000256" key="6">
    <source>
        <dbReference type="ARBA" id="ARBA00022692"/>
    </source>
</evidence>
<evidence type="ECO:0000313" key="12">
    <source>
        <dbReference type="EMBL" id="GGY08539.1"/>
    </source>
</evidence>
<comment type="subcellular location">
    <subcellularLocation>
        <location evidence="1">Cell inner membrane</location>
        <topology evidence="1">Single-pass membrane protein</topology>
        <orientation evidence="1">Periplasmic side</orientation>
    </subcellularLocation>
</comment>
<keyword evidence="8" id="KW-1133">Transmembrane helix</keyword>
<proteinExistence type="inferred from homology"/>
<keyword evidence="7" id="KW-0653">Protein transport</keyword>
<evidence type="ECO:0000256" key="1">
    <source>
        <dbReference type="ARBA" id="ARBA00004383"/>
    </source>
</evidence>
<reference evidence="12" key="1">
    <citation type="journal article" date="2014" name="Int. J. Syst. Evol. Microbiol.">
        <title>Complete genome sequence of Corynebacterium casei LMG S-19264T (=DSM 44701T), isolated from a smear-ripened cheese.</title>
        <authorList>
            <consortium name="US DOE Joint Genome Institute (JGI-PGF)"/>
            <person name="Walter F."/>
            <person name="Albersmeier A."/>
            <person name="Kalinowski J."/>
            <person name="Ruckert C."/>
        </authorList>
    </citation>
    <scope>NUCLEOTIDE SEQUENCE</scope>
    <source>
        <strain evidence="12">KCTC 32182</strain>
    </source>
</reference>
<dbReference type="GO" id="GO:0031992">
    <property type="term" value="F:energy transducer activity"/>
    <property type="evidence" value="ECO:0007669"/>
    <property type="project" value="TreeGrafter"/>
</dbReference>
<keyword evidence="4" id="KW-1003">Cell membrane</keyword>
<dbReference type="Gene3D" id="3.30.1150.10">
    <property type="match status" value="1"/>
</dbReference>
<keyword evidence="13" id="KW-1185">Reference proteome</keyword>
<organism evidence="12 13">
    <name type="scientific">Paludibacterium paludis</name>
    <dbReference type="NCBI Taxonomy" id="1225769"/>
    <lineage>
        <taxon>Bacteria</taxon>
        <taxon>Pseudomonadati</taxon>
        <taxon>Pseudomonadota</taxon>
        <taxon>Betaproteobacteria</taxon>
        <taxon>Neisseriales</taxon>
        <taxon>Chromobacteriaceae</taxon>
        <taxon>Paludibacterium</taxon>
    </lineage>
</organism>
<dbReference type="PANTHER" id="PTHR33446">
    <property type="entry name" value="PROTEIN TONB-RELATED"/>
    <property type="match status" value="1"/>
</dbReference>
<keyword evidence="9" id="KW-0472">Membrane</keyword>
<accession>A0A918U859</accession>
<gene>
    <name evidence="12" type="ORF">GCM10011289_09130</name>
</gene>
<comment type="similarity">
    <text evidence="2">Belongs to the TonB family.</text>
</comment>
<evidence type="ECO:0000256" key="3">
    <source>
        <dbReference type="ARBA" id="ARBA00022448"/>
    </source>
</evidence>
<dbReference type="GO" id="GO:0015031">
    <property type="term" value="P:protein transport"/>
    <property type="evidence" value="ECO:0007669"/>
    <property type="project" value="UniProtKB-KW"/>
</dbReference>
<evidence type="ECO:0000256" key="8">
    <source>
        <dbReference type="ARBA" id="ARBA00022989"/>
    </source>
</evidence>
<dbReference type="Proteomes" id="UP000645257">
    <property type="component" value="Unassembled WGS sequence"/>
</dbReference>
<dbReference type="Pfam" id="PF03544">
    <property type="entry name" value="TonB_C"/>
    <property type="match status" value="1"/>
</dbReference>
<evidence type="ECO:0000256" key="10">
    <source>
        <dbReference type="SAM" id="MobiDB-lite"/>
    </source>
</evidence>
<dbReference type="GO" id="GO:0098797">
    <property type="term" value="C:plasma membrane protein complex"/>
    <property type="evidence" value="ECO:0007669"/>
    <property type="project" value="TreeGrafter"/>
</dbReference>
<evidence type="ECO:0000256" key="2">
    <source>
        <dbReference type="ARBA" id="ARBA00006555"/>
    </source>
</evidence>
<keyword evidence="3" id="KW-0813">Transport</keyword>
<dbReference type="PROSITE" id="PS52015">
    <property type="entry name" value="TONB_CTD"/>
    <property type="match status" value="1"/>
</dbReference>
<evidence type="ECO:0000256" key="4">
    <source>
        <dbReference type="ARBA" id="ARBA00022475"/>
    </source>
</evidence>
<evidence type="ECO:0000256" key="5">
    <source>
        <dbReference type="ARBA" id="ARBA00022519"/>
    </source>
</evidence>
<dbReference type="InterPro" id="IPR037682">
    <property type="entry name" value="TonB_C"/>
</dbReference>
<name>A0A918U859_9NEIS</name>
<sequence length="232" mass="24107">MVPLRPAFRPPALLTALLLSLFAHGIILSAWPAGRSPAPAVSSSLTLTLAGPEPQTAAPRALMPPRAPAQRMAAGRPGSSKAPAKPAPVVGPPAQSGARAEVVVPQPKERSGATGGAAGTDGAAAMAGQGGGQAGVLVDDRPADYRPEYLRNPVPEYPWRSREQGEEGRVVVRAEVDAVGKVRSVRLERSSGFGRLDKAALDAVSSWRFVPATRGGVARESEVLVPVPFRLR</sequence>
<keyword evidence="6" id="KW-0812">Transmembrane</keyword>